<keyword evidence="7" id="KW-1185">Reference proteome</keyword>
<proteinExistence type="predicted"/>
<dbReference type="PROSITE" id="PS50237">
    <property type="entry name" value="HECT"/>
    <property type="match status" value="1"/>
</dbReference>
<gene>
    <name evidence="5" type="ORF">OS493_009055</name>
    <name evidence="6" type="ORF">OS493_009078</name>
</gene>
<comment type="caution">
    <text evidence="2">Lacks conserved residue(s) required for the propagation of feature annotation.</text>
</comment>
<keyword evidence="1 2" id="KW-0833">Ubl conjugation pathway</keyword>
<organism evidence="5 7">
    <name type="scientific">Desmophyllum pertusum</name>
    <dbReference type="NCBI Taxonomy" id="174260"/>
    <lineage>
        <taxon>Eukaryota</taxon>
        <taxon>Metazoa</taxon>
        <taxon>Cnidaria</taxon>
        <taxon>Anthozoa</taxon>
        <taxon>Hexacorallia</taxon>
        <taxon>Scleractinia</taxon>
        <taxon>Caryophylliina</taxon>
        <taxon>Caryophylliidae</taxon>
        <taxon>Desmophyllum</taxon>
    </lineage>
</organism>
<reference evidence="5" key="1">
    <citation type="submission" date="2023-01" db="EMBL/GenBank/DDBJ databases">
        <title>Genome assembly of the deep-sea coral Lophelia pertusa.</title>
        <authorList>
            <person name="Herrera S."/>
            <person name="Cordes E."/>
        </authorList>
    </citation>
    <scope>NUCLEOTIDE SEQUENCE</scope>
    <source>
        <strain evidence="5">USNM1676648</strain>
        <tissue evidence="5">Polyp</tissue>
    </source>
</reference>
<comment type="caution">
    <text evidence="5">The sequence shown here is derived from an EMBL/GenBank/DDBJ whole genome shotgun (WGS) entry which is preliminary data.</text>
</comment>
<dbReference type="SUPFAM" id="SSF56204">
    <property type="entry name" value="Hect, E3 ligase catalytic domain"/>
    <property type="match status" value="1"/>
</dbReference>
<dbReference type="InterPro" id="IPR000569">
    <property type="entry name" value="HECT_dom"/>
</dbReference>
<dbReference type="EMBL" id="MU826353">
    <property type="protein sequence ID" value="KAJ7380611.1"/>
    <property type="molecule type" value="Genomic_DNA"/>
</dbReference>
<dbReference type="EMBL" id="MU826353">
    <property type="protein sequence ID" value="KAJ7380588.1"/>
    <property type="molecule type" value="Genomic_DNA"/>
</dbReference>
<accession>A0A9W9ZHH1</accession>
<evidence type="ECO:0000256" key="1">
    <source>
        <dbReference type="ARBA" id="ARBA00022786"/>
    </source>
</evidence>
<dbReference type="AlphaFoldDB" id="A0A9W9ZHH1"/>
<evidence type="ECO:0000313" key="5">
    <source>
        <dbReference type="EMBL" id="KAJ7380588.1"/>
    </source>
</evidence>
<evidence type="ECO:0000313" key="7">
    <source>
        <dbReference type="Proteomes" id="UP001163046"/>
    </source>
</evidence>
<name>A0A9W9ZHH1_9CNID</name>
<evidence type="ECO:0000313" key="6">
    <source>
        <dbReference type="EMBL" id="KAJ7380611.1"/>
    </source>
</evidence>
<evidence type="ECO:0000259" key="4">
    <source>
        <dbReference type="PROSITE" id="PS51140"/>
    </source>
</evidence>
<protein>
    <submittedName>
        <fullName evidence="5">Uncharacterized protein</fullName>
    </submittedName>
</protein>
<dbReference type="OrthoDB" id="5948939at2759"/>
<sequence length="241" mass="26796">MSVPGELGIKDGNNTQELEQHLDSNSSLPHPELQSHPKTAETQLLEMFPGETKENIECALQGNNLTEAIDILLNQESKGQSDEDVDNWMMPLAAATKIRKLDPQDALWQFITGVAQPHAPAVEMVITREKSFVNQALRKYKNLRSPVNIQFYSAGRVEPGFDAGGPTRDFFYHLMQELVTGSVNGIKLFEGEMGHLTPSFDYDLVSSCLFIMVGKMILHSILHECRGISGISPAVVNYILR</sequence>
<feature type="domain" description="HECT" evidence="3">
    <location>
        <begin position="139"/>
        <end position="241"/>
    </location>
</feature>
<dbReference type="CDD" id="cd14279">
    <property type="entry name" value="CUE"/>
    <property type="match status" value="1"/>
</dbReference>
<dbReference type="PROSITE" id="PS51140">
    <property type="entry name" value="CUE"/>
    <property type="match status" value="1"/>
</dbReference>
<dbReference type="InterPro" id="IPR035983">
    <property type="entry name" value="Hect_E3_ubiquitin_ligase"/>
</dbReference>
<dbReference type="Gene3D" id="3.90.1750.10">
    <property type="entry name" value="Hect, E3 ligase catalytic domains"/>
    <property type="match status" value="1"/>
</dbReference>
<dbReference type="GO" id="GO:0043130">
    <property type="term" value="F:ubiquitin binding"/>
    <property type="evidence" value="ECO:0007669"/>
    <property type="project" value="InterPro"/>
</dbReference>
<evidence type="ECO:0000256" key="2">
    <source>
        <dbReference type="PROSITE-ProRule" id="PRU00104"/>
    </source>
</evidence>
<feature type="domain" description="CUE" evidence="4">
    <location>
        <begin position="36"/>
        <end position="77"/>
    </location>
</feature>
<dbReference type="InterPro" id="IPR003892">
    <property type="entry name" value="CUE"/>
</dbReference>
<dbReference type="GO" id="GO:0004842">
    <property type="term" value="F:ubiquitin-protein transferase activity"/>
    <property type="evidence" value="ECO:0007669"/>
    <property type="project" value="InterPro"/>
</dbReference>
<dbReference type="Proteomes" id="UP001163046">
    <property type="component" value="Unassembled WGS sequence"/>
</dbReference>
<evidence type="ECO:0000259" key="3">
    <source>
        <dbReference type="PROSITE" id="PS50237"/>
    </source>
</evidence>